<evidence type="ECO:0000313" key="2">
    <source>
        <dbReference type="Proteomes" id="UP000315525"/>
    </source>
</evidence>
<accession>A0A523URF8</accession>
<evidence type="ECO:0000313" key="1">
    <source>
        <dbReference type="EMBL" id="TET45133.1"/>
    </source>
</evidence>
<name>A0A523URF8_UNCT6</name>
<organism evidence="1 2">
    <name type="scientific">candidate division TA06 bacterium</name>
    <dbReference type="NCBI Taxonomy" id="2250710"/>
    <lineage>
        <taxon>Bacteria</taxon>
        <taxon>Bacteria division TA06</taxon>
    </lineage>
</organism>
<reference evidence="1 2" key="1">
    <citation type="submission" date="2019-03" db="EMBL/GenBank/DDBJ databases">
        <title>Metabolic potential of uncultured bacteria and archaea associated with petroleum seepage in deep-sea sediments.</title>
        <authorList>
            <person name="Dong X."/>
            <person name="Hubert C."/>
        </authorList>
    </citation>
    <scope>NUCLEOTIDE SEQUENCE [LARGE SCALE GENOMIC DNA]</scope>
    <source>
        <strain evidence="1">E44_bin18</strain>
    </source>
</reference>
<dbReference type="AlphaFoldDB" id="A0A523URF8"/>
<proteinExistence type="predicted"/>
<dbReference type="Proteomes" id="UP000315525">
    <property type="component" value="Unassembled WGS sequence"/>
</dbReference>
<sequence length="238" mass="27374">MSLIKDLRPVEALHLLIHARKELDRQFWGLPDPRRNAQTSSLVATIVYLANERYIQPRKLSSWGELSSLVLRSIALQLTEKGKEMPSSLRTYEMKCLEAIAENRARDLYHAVRDFDFREFLANEGLLRTQRRKRGVWILKWTHTDYLPTGEYEKAMQELHDLKWKIQSAIRAKSQDRYLISMSYAFPSVGSNAAFSKYAKKTAHPVDPDYIIIAAHAAKGARRVADRVYRSEHSGSGG</sequence>
<protein>
    <submittedName>
        <fullName evidence="1">Uncharacterized protein</fullName>
    </submittedName>
</protein>
<gene>
    <name evidence="1" type="ORF">E3J62_08455</name>
</gene>
<comment type="caution">
    <text evidence="1">The sequence shown here is derived from an EMBL/GenBank/DDBJ whole genome shotgun (WGS) entry which is preliminary data.</text>
</comment>
<dbReference type="EMBL" id="SOJN01000094">
    <property type="protein sequence ID" value="TET45133.1"/>
    <property type="molecule type" value="Genomic_DNA"/>
</dbReference>